<dbReference type="EMBL" id="QREV01000048">
    <property type="protein sequence ID" value="RDU48090.1"/>
    <property type="molecule type" value="Genomic_DNA"/>
</dbReference>
<evidence type="ECO:0000313" key="1">
    <source>
        <dbReference type="EMBL" id="MBC8603157.1"/>
    </source>
</evidence>
<dbReference type="Proteomes" id="UP000629596">
    <property type="component" value="Unassembled WGS sequence"/>
</dbReference>
<evidence type="ECO:0000313" key="3">
    <source>
        <dbReference type="Proteomes" id="UP000256321"/>
    </source>
</evidence>
<evidence type="ECO:0000313" key="4">
    <source>
        <dbReference type="Proteomes" id="UP000629596"/>
    </source>
</evidence>
<comment type="caution">
    <text evidence="2">The sequence shown here is derived from an EMBL/GenBank/DDBJ whole genome shotgun (WGS) entry which is preliminary data.</text>
</comment>
<organism evidence="2 3">
    <name type="scientific">Parabacteroides acidifaciens</name>
    <dbReference type="NCBI Taxonomy" id="2290935"/>
    <lineage>
        <taxon>Bacteria</taxon>
        <taxon>Pseudomonadati</taxon>
        <taxon>Bacteroidota</taxon>
        <taxon>Bacteroidia</taxon>
        <taxon>Bacteroidales</taxon>
        <taxon>Tannerellaceae</taxon>
        <taxon>Parabacteroides</taxon>
    </lineage>
</organism>
<name>A0A3D8HBG4_9BACT</name>
<dbReference type="AlphaFoldDB" id="A0A3D8HBG4"/>
<protein>
    <submittedName>
        <fullName evidence="2">Uncharacterized protein</fullName>
    </submittedName>
</protein>
<sequence length="709" mass="80769">MNLRYYNIFKGLDDASNRIEILTNYNVQVREVKTTVPAFTLAYQRCEKLTPVRGAQATIKLISETNFQFTDLHTDDMQGYMVKFFREDKPHWIGWLDSEYYEEKLSDYPPYPVEFSASDFNIWERLKYRDVSDKMYVDIVPFVIHLKRCFDKLNLPFHKLYIGSTTVPNDVPMSATETPLHVLYMMSQNFYDEDKEPMTCREVVEAILQPFGLMMVQKDANVYIYDYNTLKQGLPMKRYDFDTFSYEADEVVNFDFGNLVEIGFASTDGEYGFEEMVNNVTITSSLYANALQLDAKVDEESVTDSFKPNVAQLSAGYYKSSDQIENLQSDGEGFFVIFYDRNLSSYIGDTDSIAGCFVDYTPDASIITPQFRVRYPNYVTKVEQPEGRRKSPFYVNLKIDAYPSTADHPILQEKKDGVNNSGVLKAFCNLYFVDETGKAIAYYNNTNEGEHIWEAASNGTIQQGKCVLWFSTDDTDNSILDTWTTNANKVRPMDKPTTNKTGLDSSLVGRGIFIRPNLSGYLVFEITNKNLILNPVSEKLVDVSKVKMILYNNINIVIVDSEGHEPSTDDYEFKSYVNKRVASDFDDVTLKCISANEEKAPIGKANILRKVEGGFDFQTAFTRAGQTDILERLLMCTIHSNFATKNEKLTVDVKMTNNPALSYVSCNPILSNKYLVIGCTLDYNNAKTTISAVDYSDDVAKLSNIPYDD</sequence>
<dbReference type="Proteomes" id="UP000256321">
    <property type="component" value="Unassembled WGS sequence"/>
</dbReference>
<accession>A0A3D8HBG4</accession>
<dbReference type="RefSeq" id="WP_115500651.1">
    <property type="nucleotide sequence ID" value="NZ_JACRTI010000048.1"/>
</dbReference>
<reference evidence="1 4" key="2">
    <citation type="submission" date="2020-08" db="EMBL/GenBank/DDBJ databases">
        <title>Genome public.</title>
        <authorList>
            <person name="Liu C."/>
            <person name="Sun Q."/>
        </authorList>
    </citation>
    <scope>NUCLEOTIDE SEQUENCE [LARGE SCALE GENOMIC DNA]</scope>
    <source>
        <strain evidence="1 4">426_9</strain>
    </source>
</reference>
<gene>
    <name evidence="2" type="ORF">DWU89_16100</name>
    <name evidence="1" type="ORF">H8784_15710</name>
</gene>
<keyword evidence="4" id="KW-1185">Reference proteome</keyword>
<reference evidence="2 3" key="1">
    <citation type="submission" date="2018-07" db="EMBL/GenBank/DDBJ databases">
        <title>Parabacteroides acidifaciens nov. sp., isolated from human feces.</title>
        <authorList>
            <person name="Wang Y.J."/>
        </authorList>
    </citation>
    <scope>NUCLEOTIDE SEQUENCE [LARGE SCALE GENOMIC DNA]</scope>
    <source>
        <strain evidence="2 3">426-9</strain>
    </source>
</reference>
<evidence type="ECO:0000313" key="2">
    <source>
        <dbReference type="EMBL" id="RDU48090.1"/>
    </source>
</evidence>
<proteinExistence type="predicted"/>
<dbReference type="EMBL" id="JACRTI010000048">
    <property type="protein sequence ID" value="MBC8603157.1"/>
    <property type="molecule type" value="Genomic_DNA"/>
</dbReference>